<protein>
    <submittedName>
        <fullName evidence="2">Predicted protein</fullName>
    </submittedName>
</protein>
<feature type="region of interest" description="Disordered" evidence="1">
    <location>
        <begin position="69"/>
        <end position="114"/>
    </location>
</feature>
<dbReference type="KEGG" id="ngr:NAEGRDRAFT_53056"/>
<reference evidence="2 3" key="1">
    <citation type="journal article" date="2010" name="Cell">
        <title>The genome of Naegleria gruberi illuminates early eukaryotic versatility.</title>
        <authorList>
            <person name="Fritz-Laylin L.K."/>
            <person name="Prochnik S.E."/>
            <person name="Ginger M.L."/>
            <person name="Dacks J.B."/>
            <person name="Carpenter M.L."/>
            <person name="Field M.C."/>
            <person name="Kuo A."/>
            <person name="Paredez A."/>
            <person name="Chapman J."/>
            <person name="Pham J."/>
            <person name="Shu S."/>
            <person name="Neupane R."/>
            <person name="Cipriano M."/>
            <person name="Mancuso J."/>
            <person name="Tu H."/>
            <person name="Salamov A."/>
            <person name="Lindquist E."/>
            <person name="Shapiro H."/>
            <person name="Lucas S."/>
            <person name="Grigoriev I.V."/>
            <person name="Cande W.Z."/>
            <person name="Fulton C."/>
            <person name="Rokhsar D.S."/>
            <person name="Dawson S.C."/>
        </authorList>
    </citation>
    <scope>NUCLEOTIDE SEQUENCE [LARGE SCALE GENOMIC DNA]</scope>
    <source>
        <strain evidence="2 3">NEG-M</strain>
    </source>
</reference>
<dbReference type="RefSeq" id="XP_002671272.1">
    <property type="nucleotide sequence ID" value="XM_002671226.1"/>
</dbReference>
<accession>D2VXL9</accession>
<dbReference type="Proteomes" id="UP000006671">
    <property type="component" value="Unassembled WGS sequence"/>
</dbReference>
<evidence type="ECO:0000256" key="1">
    <source>
        <dbReference type="SAM" id="MobiDB-lite"/>
    </source>
</evidence>
<dbReference type="InParanoid" id="D2VXL9"/>
<gene>
    <name evidence="2" type="ORF">NAEGRDRAFT_53056</name>
</gene>
<dbReference type="VEuPathDB" id="AmoebaDB:NAEGRDRAFT_53056"/>
<name>D2VXL9_NAEGR</name>
<dbReference type="EMBL" id="GG738907">
    <property type="protein sequence ID" value="EFC38528.1"/>
    <property type="molecule type" value="Genomic_DNA"/>
</dbReference>
<keyword evidence="3" id="KW-1185">Reference proteome</keyword>
<proteinExistence type="predicted"/>
<evidence type="ECO:0000313" key="2">
    <source>
        <dbReference type="EMBL" id="EFC38528.1"/>
    </source>
</evidence>
<dbReference type="AlphaFoldDB" id="D2VXL9"/>
<dbReference type="GeneID" id="8858310"/>
<feature type="compositionally biased region" description="Low complexity" evidence="1">
    <location>
        <begin position="69"/>
        <end position="109"/>
    </location>
</feature>
<sequence>MVADRIIPIKYNSLLGYENDLYQTDDYYYYQPEETQQSFIASTEVIPLGLICHETFKPINSASSKALNNNNIKINNNNNNNTKSKALKRNNSSSSNNVNNKNVNTTMNAKDARKEKRRQLFKSKMMAAHFSFVEENGVELREFEGFKSAMTNAFMLVMIRKDTSGLFHHDSERVEGEYFTQGISQYKIALINMRKFRIVSDLEDFIFLDLEIDGKMKKYLELEGDFSRRNHYMFTFENDVKIENEDNHIVNSGKFTFLSEGMYVQFRLIMDRLEIANTRVLVEKYVKSSPFERESELISGKFTPLNRIFPDRKSTNTLTINENQLVLYDLDTIEKRLFPLPSLLQNSKKLLLSCELPSHKGMFMIANSDVFSIGSNGSAFTLEKDEILSESLTKHLEGLKIGEVCKLTESKYLILLERANNGTNTEEITLLELFENSKWLIMDLSKKTLTETRPTVYKTRSEEMLEDGFTAVSKKRKQQPRHFLTNYGGEINGFTRNELEKLNMPKFTINKRSMYSFRPFRKNQDCFVVKTFLTSSKVDNHAFELMKAEMLPVAHFTNYFHIKEEAISDIRIDRRFFCDLEIKCDIY</sequence>
<organism evidence="3">
    <name type="scientific">Naegleria gruberi</name>
    <name type="common">Amoeba</name>
    <dbReference type="NCBI Taxonomy" id="5762"/>
    <lineage>
        <taxon>Eukaryota</taxon>
        <taxon>Discoba</taxon>
        <taxon>Heterolobosea</taxon>
        <taxon>Tetramitia</taxon>
        <taxon>Eutetramitia</taxon>
        <taxon>Vahlkampfiidae</taxon>
        <taxon>Naegleria</taxon>
    </lineage>
</organism>
<evidence type="ECO:0000313" key="3">
    <source>
        <dbReference type="Proteomes" id="UP000006671"/>
    </source>
</evidence>